<proteinExistence type="predicted"/>
<comment type="caution">
    <text evidence="1">The sequence shown here is derived from an EMBL/GenBank/DDBJ whole genome shotgun (WGS) entry which is preliminary data.</text>
</comment>
<name>A0ABQ9FUF0_TEGGR</name>
<dbReference type="Proteomes" id="UP001217089">
    <property type="component" value="Unassembled WGS sequence"/>
</dbReference>
<accession>A0ABQ9FUF0</accession>
<gene>
    <name evidence="1" type="ORF">KUTeg_001973</name>
</gene>
<reference evidence="1 2" key="1">
    <citation type="submission" date="2022-12" db="EMBL/GenBank/DDBJ databases">
        <title>Chromosome-level genome of Tegillarca granosa.</title>
        <authorList>
            <person name="Kim J."/>
        </authorList>
    </citation>
    <scope>NUCLEOTIDE SEQUENCE [LARGE SCALE GENOMIC DNA]</scope>
    <source>
        <strain evidence="1">Teg-2019</strain>
        <tissue evidence="1">Adductor muscle</tissue>
    </source>
</reference>
<evidence type="ECO:0000313" key="1">
    <source>
        <dbReference type="EMBL" id="KAJ8320386.1"/>
    </source>
</evidence>
<organism evidence="1 2">
    <name type="scientific">Tegillarca granosa</name>
    <name type="common">Malaysian cockle</name>
    <name type="synonym">Anadara granosa</name>
    <dbReference type="NCBI Taxonomy" id="220873"/>
    <lineage>
        <taxon>Eukaryota</taxon>
        <taxon>Metazoa</taxon>
        <taxon>Spiralia</taxon>
        <taxon>Lophotrochozoa</taxon>
        <taxon>Mollusca</taxon>
        <taxon>Bivalvia</taxon>
        <taxon>Autobranchia</taxon>
        <taxon>Pteriomorphia</taxon>
        <taxon>Arcoida</taxon>
        <taxon>Arcoidea</taxon>
        <taxon>Arcidae</taxon>
        <taxon>Tegillarca</taxon>
    </lineage>
</organism>
<evidence type="ECO:0000313" key="2">
    <source>
        <dbReference type="Proteomes" id="UP001217089"/>
    </source>
</evidence>
<sequence>MTKFLGNSREIVSQEKNQICLRKALSERETEMKKAWKKWRLEFIKRKTAKTISDYNEKMLLSQTQQMVKG</sequence>
<protein>
    <submittedName>
        <fullName evidence="1">Uncharacterized protein</fullName>
    </submittedName>
</protein>
<dbReference type="EMBL" id="JARBDR010000141">
    <property type="protein sequence ID" value="KAJ8320386.1"/>
    <property type="molecule type" value="Genomic_DNA"/>
</dbReference>
<keyword evidence="2" id="KW-1185">Reference proteome</keyword>